<evidence type="ECO:0000256" key="2">
    <source>
        <dbReference type="ARBA" id="ARBA00022448"/>
    </source>
</evidence>
<dbReference type="Gene3D" id="1.10.287.770">
    <property type="entry name" value="YojJ-like"/>
    <property type="match status" value="1"/>
</dbReference>
<proteinExistence type="inferred from homology"/>
<dbReference type="PRINTS" id="PR01078">
    <property type="entry name" value="AMINACHANNEL"/>
</dbReference>
<accession>A0A814DJU8</accession>
<dbReference type="PANTHER" id="PTHR11690">
    <property type="entry name" value="AMILORIDE-SENSITIVE SODIUM CHANNEL-RELATED"/>
    <property type="match status" value="1"/>
</dbReference>
<dbReference type="GO" id="GO:0015280">
    <property type="term" value="F:ligand-gated sodium channel activity"/>
    <property type="evidence" value="ECO:0007669"/>
    <property type="project" value="TreeGrafter"/>
</dbReference>
<dbReference type="Proteomes" id="UP000663879">
    <property type="component" value="Unassembled WGS sequence"/>
</dbReference>
<dbReference type="Pfam" id="PF00858">
    <property type="entry name" value="ASC"/>
    <property type="match status" value="1"/>
</dbReference>
<evidence type="ECO:0000313" key="14">
    <source>
        <dbReference type="Proteomes" id="UP000663879"/>
    </source>
</evidence>
<feature type="transmembrane region" description="Helical" evidence="12">
    <location>
        <begin position="136"/>
        <end position="162"/>
    </location>
</feature>
<comment type="subcellular location">
    <subcellularLocation>
        <location evidence="1">Membrane</location>
        <topology evidence="1">Multi-pass membrane protein</topology>
    </subcellularLocation>
</comment>
<keyword evidence="4 11" id="KW-0812">Transmembrane</keyword>
<evidence type="ECO:0000256" key="3">
    <source>
        <dbReference type="ARBA" id="ARBA00022461"/>
    </source>
</evidence>
<evidence type="ECO:0000256" key="12">
    <source>
        <dbReference type="SAM" id="Phobius"/>
    </source>
</evidence>
<dbReference type="OrthoDB" id="8065060at2759"/>
<comment type="similarity">
    <text evidence="11">Belongs to the amiloride-sensitive sodium channel (TC 1.A.6) family.</text>
</comment>
<evidence type="ECO:0000256" key="8">
    <source>
        <dbReference type="ARBA" id="ARBA00023136"/>
    </source>
</evidence>
<evidence type="ECO:0000256" key="10">
    <source>
        <dbReference type="ARBA" id="ARBA00023303"/>
    </source>
</evidence>
<keyword evidence="10 11" id="KW-0407">Ion channel</keyword>
<evidence type="ECO:0000256" key="4">
    <source>
        <dbReference type="ARBA" id="ARBA00022692"/>
    </source>
</evidence>
<evidence type="ECO:0000313" key="13">
    <source>
        <dbReference type="EMBL" id="CAF0954678.1"/>
    </source>
</evidence>
<reference evidence="13" key="1">
    <citation type="submission" date="2021-02" db="EMBL/GenBank/DDBJ databases">
        <authorList>
            <person name="Nowell W R."/>
        </authorList>
    </citation>
    <scope>NUCLEOTIDE SEQUENCE</scope>
    <source>
        <strain evidence="13">Ploen Becks lab</strain>
    </source>
</reference>
<dbReference type="InterPro" id="IPR001873">
    <property type="entry name" value="ENaC"/>
</dbReference>
<dbReference type="EMBL" id="CAJNOC010002845">
    <property type="protein sequence ID" value="CAF0954678.1"/>
    <property type="molecule type" value="Genomic_DNA"/>
</dbReference>
<comment type="caution">
    <text evidence="13">The sequence shown here is derived from an EMBL/GenBank/DDBJ whole genome shotgun (WGS) entry which is preliminary data.</text>
</comment>
<evidence type="ECO:0000256" key="7">
    <source>
        <dbReference type="ARBA" id="ARBA00023065"/>
    </source>
</evidence>
<keyword evidence="5 12" id="KW-1133">Transmembrane helix</keyword>
<keyword evidence="7 11" id="KW-0406">Ion transport</keyword>
<name>A0A814DJU8_9BILA</name>
<keyword evidence="2 11" id="KW-0813">Transport</keyword>
<evidence type="ECO:0000256" key="9">
    <source>
        <dbReference type="ARBA" id="ARBA00023201"/>
    </source>
</evidence>
<evidence type="ECO:0000256" key="11">
    <source>
        <dbReference type="RuleBase" id="RU000679"/>
    </source>
</evidence>
<evidence type="ECO:0000256" key="6">
    <source>
        <dbReference type="ARBA" id="ARBA00023053"/>
    </source>
</evidence>
<organism evidence="13 14">
    <name type="scientific">Brachionus calyciflorus</name>
    <dbReference type="NCBI Taxonomy" id="104777"/>
    <lineage>
        <taxon>Eukaryota</taxon>
        <taxon>Metazoa</taxon>
        <taxon>Spiralia</taxon>
        <taxon>Gnathifera</taxon>
        <taxon>Rotifera</taxon>
        <taxon>Eurotatoria</taxon>
        <taxon>Monogononta</taxon>
        <taxon>Pseudotrocha</taxon>
        <taxon>Ploima</taxon>
        <taxon>Brachionidae</taxon>
        <taxon>Brachionus</taxon>
    </lineage>
</organism>
<sequence length="187" mass="22022">KKCKCYDFKLPRPAINSTGCESVLEVSCITDTELVYYNGNEIEKCYNYCPNECYQVLYDTRIDNAKYPSKWYTKILNNSTISTKEYFEFLATSDYLTLQQTLLMINIYYENMFYTLIEDSPEITIDLLIAYIGGNFGLFVGISLLSLVEFIEIIFYVIYMFIKRRNFRQSREDTPNVTQIQIEPKIN</sequence>
<keyword evidence="6" id="KW-0915">Sodium</keyword>
<evidence type="ECO:0000256" key="1">
    <source>
        <dbReference type="ARBA" id="ARBA00004141"/>
    </source>
</evidence>
<keyword evidence="8 12" id="KW-0472">Membrane</keyword>
<keyword evidence="9 11" id="KW-0739">Sodium transport</keyword>
<dbReference type="GO" id="GO:0005886">
    <property type="term" value="C:plasma membrane"/>
    <property type="evidence" value="ECO:0007669"/>
    <property type="project" value="TreeGrafter"/>
</dbReference>
<protein>
    <submittedName>
        <fullName evidence="13">Uncharacterized protein</fullName>
    </submittedName>
</protein>
<keyword evidence="14" id="KW-1185">Reference proteome</keyword>
<feature type="non-terminal residue" evidence="13">
    <location>
        <position position="1"/>
    </location>
</feature>
<keyword evidence="3 11" id="KW-0894">Sodium channel</keyword>
<gene>
    <name evidence="13" type="ORF">OXX778_LOCUS14131</name>
</gene>
<evidence type="ECO:0000256" key="5">
    <source>
        <dbReference type="ARBA" id="ARBA00022989"/>
    </source>
</evidence>
<dbReference type="AlphaFoldDB" id="A0A814DJU8"/>